<keyword evidence="3" id="KW-1185">Reference proteome</keyword>
<evidence type="ECO:0000313" key="3">
    <source>
        <dbReference type="Proteomes" id="UP000265520"/>
    </source>
</evidence>
<comment type="caution">
    <text evidence="2">The sequence shown here is derived from an EMBL/GenBank/DDBJ whole genome shotgun (WGS) entry which is preliminary data.</text>
</comment>
<dbReference type="Proteomes" id="UP000265520">
    <property type="component" value="Unassembled WGS sequence"/>
</dbReference>
<evidence type="ECO:0000256" key="1">
    <source>
        <dbReference type="SAM" id="MobiDB-lite"/>
    </source>
</evidence>
<name>A0A392V1F8_9FABA</name>
<accession>A0A392V1F8</accession>
<feature type="region of interest" description="Disordered" evidence="1">
    <location>
        <begin position="1"/>
        <end position="37"/>
    </location>
</feature>
<dbReference type="AlphaFoldDB" id="A0A392V1F8"/>
<organism evidence="2 3">
    <name type="scientific">Trifolium medium</name>
    <dbReference type="NCBI Taxonomy" id="97028"/>
    <lineage>
        <taxon>Eukaryota</taxon>
        <taxon>Viridiplantae</taxon>
        <taxon>Streptophyta</taxon>
        <taxon>Embryophyta</taxon>
        <taxon>Tracheophyta</taxon>
        <taxon>Spermatophyta</taxon>
        <taxon>Magnoliopsida</taxon>
        <taxon>eudicotyledons</taxon>
        <taxon>Gunneridae</taxon>
        <taxon>Pentapetalae</taxon>
        <taxon>rosids</taxon>
        <taxon>fabids</taxon>
        <taxon>Fabales</taxon>
        <taxon>Fabaceae</taxon>
        <taxon>Papilionoideae</taxon>
        <taxon>50 kb inversion clade</taxon>
        <taxon>NPAAA clade</taxon>
        <taxon>Hologalegina</taxon>
        <taxon>IRL clade</taxon>
        <taxon>Trifolieae</taxon>
        <taxon>Trifolium</taxon>
    </lineage>
</organism>
<sequence>MSRPFTRSRALAAIQQGEPSNFQDVEIVPEPVNTQHS</sequence>
<proteinExistence type="predicted"/>
<feature type="non-terminal residue" evidence="2">
    <location>
        <position position="37"/>
    </location>
</feature>
<evidence type="ECO:0000313" key="2">
    <source>
        <dbReference type="EMBL" id="MCI81242.1"/>
    </source>
</evidence>
<dbReference type="EMBL" id="LXQA011014338">
    <property type="protein sequence ID" value="MCI81242.1"/>
    <property type="molecule type" value="Genomic_DNA"/>
</dbReference>
<reference evidence="2 3" key="1">
    <citation type="journal article" date="2018" name="Front. Plant Sci.">
        <title>Red Clover (Trifolium pratense) and Zigzag Clover (T. medium) - A Picture of Genomic Similarities and Differences.</title>
        <authorList>
            <person name="Dluhosova J."/>
            <person name="Istvanek J."/>
            <person name="Nedelnik J."/>
            <person name="Repkova J."/>
        </authorList>
    </citation>
    <scope>NUCLEOTIDE SEQUENCE [LARGE SCALE GENOMIC DNA]</scope>
    <source>
        <strain evidence="3">cv. 10/8</strain>
        <tissue evidence="2">Leaf</tissue>
    </source>
</reference>
<protein>
    <submittedName>
        <fullName evidence="2">Uncharacterized protein</fullName>
    </submittedName>
</protein>